<organism evidence="1 2">
    <name type="scientific">Inquilinus limosus</name>
    <dbReference type="NCBI Taxonomy" id="171674"/>
    <lineage>
        <taxon>Bacteria</taxon>
        <taxon>Pseudomonadati</taxon>
        <taxon>Pseudomonadota</taxon>
        <taxon>Alphaproteobacteria</taxon>
        <taxon>Rhodospirillales</taxon>
        <taxon>Rhodospirillaceae</taxon>
        <taxon>Inquilinus</taxon>
    </lineage>
</organism>
<dbReference type="RefSeq" id="WP_088150782.1">
    <property type="nucleotide sequence ID" value="NZ_NHON01000013.1"/>
</dbReference>
<protein>
    <submittedName>
        <fullName evidence="1">Uncharacterized protein</fullName>
    </submittedName>
</protein>
<reference evidence="2" key="1">
    <citation type="submission" date="2017-05" db="EMBL/GenBank/DDBJ databases">
        <authorList>
            <person name="Macchi M."/>
            <person name="Festa S."/>
            <person name="Coppotelli B.M."/>
            <person name="Morelli I.S."/>
        </authorList>
    </citation>
    <scope>NUCLEOTIDE SEQUENCE [LARGE SCALE GENOMIC DNA]</scope>
    <source>
        <strain evidence="2">I</strain>
    </source>
</reference>
<name>A0A211ZQB8_9PROT</name>
<dbReference type="Proteomes" id="UP000196655">
    <property type="component" value="Unassembled WGS sequence"/>
</dbReference>
<accession>A0A211ZQB8</accession>
<sequence length="85" mass="9443">MTPEDIVARARHAEQITNDPLVVETLDALERKWLDAITASPVADADGRELAYRMFKAIQQFRDEFAAMIGDGKVAAAELERKARG</sequence>
<keyword evidence="2" id="KW-1185">Reference proteome</keyword>
<dbReference type="EMBL" id="NHON01000013">
    <property type="protein sequence ID" value="OWJ67440.1"/>
    <property type="molecule type" value="Genomic_DNA"/>
</dbReference>
<comment type="caution">
    <text evidence="1">The sequence shown here is derived from an EMBL/GenBank/DDBJ whole genome shotgun (WGS) entry which is preliminary data.</text>
</comment>
<proteinExistence type="predicted"/>
<dbReference type="AlphaFoldDB" id="A0A211ZQB8"/>
<evidence type="ECO:0000313" key="1">
    <source>
        <dbReference type="EMBL" id="OWJ67440.1"/>
    </source>
</evidence>
<evidence type="ECO:0000313" key="2">
    <source>
        <dbReference type="Proteomes" id="UP000196655"/>
    </source>
</evidence>
<gene>
    <name evidence="1" type="ORF">BWR60_09550</name>
</gene>